<proteinExistence type="predicted"/>
<feature type="region of interest" description="Disordered" evidence="1">
    <location>
        <begin position="1"/>
        <end position="26"/>
    </location>
</feature>
<feature type="region of interest" description="Disordered" evidence="1">
    <location>
        <begin position="61"/>
        <end position="102"/>
    </location>
</feature>
<protein>
    <submittedName>
        <fullName evidence="2">Uncharacterized protein</fullName>
    </submittedName>
</protein>
<feature type="compositionally biased region" description="Polar residues" evidence="1">
    <location>
        <begin position="63"/>
        <end position="87"/>
    </location>
</feature>
<gene>
    <name evidence="2" type="ORF">D9757_007098</name>
</gene>
<sequence length="102" mass="10884">MAAKYEWFDRLNGKPPPLPPLVPTKRSTTYHKRRCGSLYFGNYRPTGSKTQPCATTVAAAAYSSGTSQSVGSNTKRSPPTASSLIQSEDSDTRHASSSTASA</sequence>
<dbReference type="EMBL" id="JAACJN010000062">
    <property type="protein sequence ID" value="KAF5380720.1"/>
    <property type="molecule type" value="Genomic_DNA"/>
</dbReference>
<dbReference type="AlphaFoldDB" id="A0A8H5M4B0"/>
<name>A0A8H5M4B0_9AGAR</name>
<evidence type="ECO:0000256" key="1">
    <source>
        <dbReference type="SAM" id="MobiDB-lite"/>
    </source>
</evidence>
<accession>A0A8H5M4B0</accession>
<evidence type="ECO:0000313" key="3">
    <source>
        <dbReference type="Proteomes" id="UP000518752"/>
    </source>
</evidence>
<evidence type="ECO:0000313" key="2">
    <source>
        <dbReference type="EMBL" id="KAF5380720.1"/>
    </source>
</evidence>
<comment type="caution">
    <text evidence="2">The sequence shown here is derived from an EMBL/GenBank/DDBJ whole genome shotgun (WGS) entry which is preliminary data.</text>
</comment>
<dbReference type="Proteomes" id="UP000518752">
    <property type="component" value="Unassembled WGS sequence"/>
</dbReference>
<reference evidence="2 3" key="1">
    <citation type="journal article" date="2020" name="ISME J.">
        <title>Uncovering the hidden diversity of litter-decomposition mechanisms in mushroom-forming fungi.</title>
        <authorList>
            <person name="Floudas D."/>
            <person name="Bentzer J."/>
            <person name="Ahren D."/>
            <person name="Johansson T."/>
            <person name="Persson P."/>
            <person name="Tunlid A."/>
        </authorList>
    </citation>
    <scope>NUCLEOTIDE SEQUENCE [LARGE SCALE GENOMIC DNA]</scope>
    <source>
        <strain evidence="2 3">CBS 406.79</strain>
    </source>
</reference>
<keyword evidence="3" id="KW-1185">Reference proteome</keyword>
<feature type="compositionally biased region" description="Basic and acidic residues" evidence="1">
    <location>
        <begin position="1"/>
        <end position="12"/>
    </location>
</feature>
<organism evidence="2 3">
    <name type="scientific">Collybiopsis confluens</name>
    <dbReference type="NCBI Taxonomy" id="2823264"/>
    <lineage>
        <taxon>Eukaryota</taxon>
        <taxon>Fungi</taxon>
        <taxon>Dikarya</taxon>
        <taxon>Basidiomycota</taxon>
        <taxon>Agaricomycotina</taxon>
        <taxon>Agaricomycetes</taxon>
        <taxon>Agaricomycetidae</taxon>
        <taxon>Agaricales</taxon>
        <taxon>Marasmiineae</taxon>
        <taxon>Omphalotaceae</taxon>
        <taxon>Collybiopsis</taxon>
    </lineage>
</organism>